<keyword evidence="8 11" id="KW-0346">Stress response</keyword>
<evidence type="ECO:0000256" key="2">
    <source>
        <dbReference type="ARBA" id="ARBA00022741"/>
    </source>
</evidence>
<dbReference type="AlphaFoldDB" id="A0A5L8LMM6"/>
<evidence type="ECO:0000256" key="9">
    <source>
        <dbReference type="ARBA" id="ARBA00023125"/>
    </source>
</evidence>
<protein>
    <recommendedName>
        <fullName evidence="11 12">DNA repair protein RadA</fullName>
    </recommendedName>
</protein>
<dbReference type="Pfam" id="PF18073">
    <property type="entry name" value="Zn_ribbon_LapB"/>
    <property type="match status" value="1"/>
</dbReference>
<dbReference type="CDD" id="cd01121">
    <property type="entry name" value="RadA_SMS_N"/>
    <property type="match status" value="1"/>
</dbReference>
<keyword evidence="2 11" id="KW-0547">Nucleotide-binding</keyword>
<evidence type="ECO:0000256" key="1">
    <source>
        <dbReference type="ARBA" id="ARBA00022723"/>
    </source>
</evidence>
<evidence type="ECO:0000256" key="5">
    <source>
        <dbReference type="ARBA" id="ARBA00022801"/>
    </source>
</evidence>
<comment type="function">
    <text evidence="13">DNA-dependent ATPase involved in processing of recombination intermediates, plays a role in repairing DNA breaks. Stimulates the branch migration of RecA-mediated strand transfer reactions, allowing the 3' invading strand to extend heteroduplex DNA faster. Binds ssDNA in the presence of ADP but not other nucleotides, has ATPase activity that is stimulated by ssDNA and various branched DNA structures, but inhibited by SSB. Does not have RecA's homology-searching function.</text>
</comment>
<gene>
    <name evidence="11 15" type="primary">radA</name>
    <name evidence="15" type="ORF">A0Y42_03460</name>
</gene>
<keyword evidence="10 11" id="KW-0234">DNA repair</keyword>
<evidence type="ECO:0000313" key="15">
    <source>
        <dbReference type="EMBL" id="EAK9939878.1"/>
    </source>
</evidence>
<evidence type="ECO:0000256" key="13">
    <source>
        <dbReference type="RuleBase" id="RU003555"/>
    </source>
</evidence>
<evidence type="ECO:0000256" key="12">
    <source>
        <dbReference type="NCBIfam" id="TIGR00416"/>
    </source>
</evidence>
<feature type="short sequence motif" description="RadA KNRFG motif" evidence="11">
    <location>
        <begin position="253"/>
        <end position="257"/>
    </location>
</feature>
<dbReference type="Gene3D" id="3.40.50.300">
    <property type="entry name" value="P-loop containing nucleotide triphosphate hydrolases"/>
    <property type="match status" value="1"/>
</dbReference>
<feature type="region of interest" description="Lon-protease-like" evidence="11">
    <location>
        <begin position="349"/>
        <end position="446"/>
    </location>
</feature>
<dbReference type="Gene3D" id="3.30.230.10">
    <property type="match status" value="1"/>
</dbReference>
<comment type="domain">
    <text evidence="11">The middle region has homology to RecA with ATPase motifs including the RadA KNRFG motif, while the C-terminus is homologous to Lon protease.</text>
</comment>
<dbReference type="SMART" id="SM00382">
    <property type="entry name" value="AAA"/>
    <property type="match status" value="1"/>
</dbReference>
<dbReference type="HAMAP" id="MF_01498">
    <property type="entry name" value="RadA_bact"/>
    <property type="match status" value="1"/>
</dbReference>
<accession>A0A5L8LMM6</accession>
<keyword evidence="4 13" id="KW-0863">Zinc-finger</keyword>
<evidence type="ECO:0000256" key="4">
    <source>
        <dbReference type="ARBA" id="ARBA00022771"/>
    </source>
</evidence>
<dbReference type="PANTHER" id="PTHR32472">
    <property type="entry name" value="DNA REPAIR PROTEIN RADA"/>
    <property type="match status" value="1"/>
</dbReference>
<keyword evidence="1 11" id="KW-0479">Metal-binding</keyword>
<dbReference type="EMBL" id="AACKMK010000003">
    <property type="protein sequence ID" value="EAK9939878.1"/>
    <property type="molecule type" value="Genomic_DNA"/>
</dbReference>
<dbReference type="PANTHER" id="PTHR32472:SF10">
    <property type="entry name" value="DNA REPAIR PROTEIN RADA-LIKE PROTEIN"/>
    <property type="match status" value="1"/>
</dbReference>
<dbReference type="Pfam" id="PF13541">
    <property type="entry name" value="ChlI"/>
    <property type="match status" value="1"/>
</dbReference>
<keyword evidence="6 13" id="KW-0862">Zinc</keyword>
<dbReference type="GO" id="GO:0005524">
    <property type="term" value="F:ATP binding"/>
    <property type="evidence" value="ECO:0007669"/>
    <property type="project" value="UniProtKB-UniRule"/>
</dbReference>
<dbReference type="SUPFAM" id="SSF52540">
    <property type="entry name" value="P-loop containing nucleoside triphosphate hydrolases"/>
    <property type="match status" value="1"/>
</dbReference>
<dbReference type="PROSITE" id="PS50162">
    <property type="entry name" value="RECA_2"/>
    <property type="match status" value="1"/>
</dbReference>
<evidence type="ECO:0000256" key="3">
    <source>
        <dbReference type="ARBA" id="ARBA00022763"/>
    </source>
</evidence>
<dbReference type="InterPro" id="IPR020588">
    <property type="entry name" value="RecA_ATP-bd"/>
</dbReference>
<evidence type="ECO:0000256" key="11">
    <source>
        <dbReference type="HAMAP-Rule" id="MF_01498"/>
    </source>
</evidence>
<dbReference type="InterPro" id="IPR004504">
    <property type="entry name" value="DNA_repair_RadA"/>
</dbReference>
<feature type="binding site" evidence="11">
    <location>
        <begin position="96"/>
        <end position="103"/>
    </location>
    <ligand>
        <name>ATP</name>
        <dbReference type="ChEBI" id="CHEBI:30616"/>
    </ligand>
</feature>
<reference evidence="15" key="1">
    <citation type="submission" date="2018-05" db="EMBL/GenBank/DDBJ databases">
        <authorList>
            <consortium name="PulseNet: The National Subtyping Network for Foodborne Disease Surveillance"/>
            <person name="Tarr C.L."/>
            <person name="Trees E."/>
            <person name="Katz L.S."/>
            <person name="Carleton-Romer H.A."/>
            <person name="Stroika S."/>
            <person name="Kucerova Z."/>
            <person name="Roache K.F."/>
            <person name="Sabol A.L."/>
            <person name="Besser J."/>
            <person name="Gerner-Smidt P."/>
        </authorList>
    </citation>
    <scope>NUCLEOTIDE SEQUENCE</scope>
    <source>
        <strain evidence="15">2008D-7097</strain>
    </source>
</reference>
<evidence type="ECO:0000256" key="10">
    <source>
        <dbReference type="ARBA" id="ARBA00023204"/>
    </source>
</evidence>
<sequence length="446" mass="49155">MAKKQILFECQACGNQQSKWLGKCPECGSWDSFVELKQEQIKVLKELNSFSNTPSSAVCINDVIAENFTRISTDDNELDLVLGGGLVVGSLVLIGGSPGVGKSTLLLKIASNLAKSGKKVLYVSGEESKSQIKLRADRLNANCENLFLLTELCLEDILSELSKKDYEILIIDSIQTLYSNKITSAAGSITQVREITFELMRYSKANNISTFIIGHITKDGAIAGPRILEHMVDVVLYFEGDANKEIRILRGFKNRFGNISEVGIFEMTSKGLISAKDIANRFFTRGKAVSGSALSVIMEGSRALVLEIQALVCESTYPKRSATGYEKNRLDMLIALLERKLEIPLSHYDVFINVSGGVKISETAADLAVVAAIISSFKNRPLSKDSVFVGELSLNGEIKEVFSLDVRLKEAKMQKFKNAIVPVKPMEELGLKCFVAKELREVLEWM</sequence>
<dbReference type="InterPro" id="IPR020568">
    <property type="entry name" value="Ribosomal_Su5_D2-typ_SF"/>
</dbReference>
<dbReference type="GO" id="GO:0008270">
    <property type="term" value="F:zinc ion binding"/>
    <property type="evidence" value="ECO:0007669"/>
    <property type="project" value="UniProtKB-KW"/>
</dbReference>
<evidence type="ECO:0000256" key="8">
    <source>
        <dbReference type="ARBA" id="ARBA00023016"/>
    </source>
</evidence>
<dbReference type="NCBIfam" id="TIGR00416">
    <property type="entry name" value="sms"/>
    <property type="match status" value="1"/>
</dbReference>
<evidence type="ECO:0000256" key="6">
    <source>
        <dbReference type="ARBA" id="ARBA00022833"/>
    </source>
</evidence>
<dbReference type="PRINTS" id="PR01874">
    <property type="entry name" value="DNAREPAIRADA"/>
</dbReference>
<dbReference type="GO" id="GO:0005829">
    <property type="term" value="C:cytosol"/>
    <property type="evidence" value="ECO:0007669"/>
    <property type="project" value="TreeGrafter"/>
</dbReference>
<dbReference type="GO" id="GO:0003684">
    <property type="term" value="F:damaged DNA binding"/>
    <property type="evidence" value="ECO:0007669"/>
    <property type="project" value="InterPro"/>
</dbReference>
<keyword evidence="5" id="KW-0378">Hydrolase</keyword>
<keyword evidence="3 11" id="KW-0227">DNA damage</keyword>
<dbReference type="InterPro" id="IPR041166">
    <property type="entry name" value="Rubredoxin_2"/>
</dbReference>
<dbReference type="GO" id="GO:0140664">
    <property type="term" value="F:ATP-dependent DNA damage sensor activity"/>
    <property type="evidence" value="ECO:0007669"/>
    <property type="project" value="InterPro"/>
</dbReference>
<evidence type="ECO:0000256" key="7">
    <source>
        <dbReference type="ARBA" id="ARBA00022840"/>
    </source>
</evidence>
<dbReference type="InterPro" id="IPR014721">
    <property type="entry name" value="Ribsml_uS5_D2-typ_fold_subgr"/>
</dbReference>
<name>A0A5L8LMM6_CAMLA</name>
<dbReference type="FunFam" id="3.40.50.300:FF:000050">
    <property type="entry name" value="DNA repair protein RadA"/>
    <property type="match status" value="1"/>
</dbReference>
<evidence type="ECO:0000259" key="14">
    <source>
        <dbReference type="PROSITE" id="PS50162"/>
    </source>
</evidence>
<dbReference type="Pfam" id="PF13481">
    <property type="entry name" value="AAA_25"/>
    <property type="match status" value="1"/>
</dbReference>
<dbReference type="GO" id="GO:0000725">
    <property type="term" value="P:recombinational repair"/>
    <property type="evidence" value="ECO:0007669"/>
    <property type="project" value="UniProtKB-UniRule"/>
</dbReference>
<dbReference type="GO" id="GO:0016787">
    <property type="term" value="F:hydrolase activity"/>
    <property type="evidence" value="ECO:0007669"/>
    <property type="project" value="UniProtKB-KW"/>
</dbReference>
<comment type="similarity">
    <text evidence="11 13">Belongs to the RecA family. RadA subfamily.</text>
</comment>
<dbReference type="SUPFAM" id="SSF54211">
    <property type="entry name" value="Ribosomal protein S5 domain 2-like"/>
    <property type="match status" value="1"/>
</dbReference>
<organism evidence="15">
    <name type="scientific">Campylobacter lari</name>
    <dbReference type="NCBI Taxonomy" id="201"/>
    <lineage>
        <taxon>Bacteria</taxon>
        <taxon>Pseudomonadati</taxon>
        <taxon>Campylobacterota</taxon>
        <taxon>Epsilonproteobacteria</taxon>
        <taxon>Campylobacterales</taxon>
        <taxon>Campylobacteraceae</taxon>
        <taxon>Campylobacter</taxon>
    </lineage>
</organism>
<dbReference type="InterPro" id="IPR003593">
    <property type="entry name" value="AAA+_ATPase"/>
</dbReference>
<proteinExistence type="inferred from homology"/>
<comment type="function">
    <text evidence="11">Plays a role in repairing double-strand DNA breaks, probably involving stabilizing or processing branched DNA or blocked replication forks.</text>
</comment>
<keyword evidence="7 11" id="KW-0067">ATP-binding</keyword>
<keyword evidence="9 11" id="KW-0238">DNA-binding</keyword>
<dbReference type="InterPro" id="IPR027417">
    <property type="entry name" value="P-loop_NTPase"/>
</dbReference>
<feature type="domain" description="RecA family profile 1" evidence="14">
    <location>
        <begin position="67"/>
        <end position="216"/>
    </location>
</feature>
<comment type="caution">
    <text evidence="15">The sequence shown here is derived from an EMBL/GenBank/DDBJ whole genome shotgun (WGS) entry which is preliminary data.</text>
</comment>